<name>A0A5B8RMW6_9VIRU</name>
<sequence>MEKNCIIMAVDNSKVNDSDTTQEEIYIQKAVNAMVDRVSYMRGIKDIDKLNSIILYRITNFSQDCVMVEYFCKDDENNDEKYNIIFIHAKEKDGSLLQEKCIKPRPFQKIYLTGSVENKMLILCDCLDILGDINNLRLNFYNGACGYLKLNNIDSTLKRTYSFNDDKLIITNNSNGKSFNF</sequence>
<dbReference type="EMBL" id="MN081869">
    <property type="protein sequence ID" value="QEA08347.1"/>
    <property type="molecule type" value="Genomic_DNA"/>
</dbReference>
<evidence type="ECO:0000313" key="1">
    <source>
        <dbReference type="EMBL" id="QEA08347.1"/>
    </source>
</evidence>
<organism evidence="1">
    <name type="scientific">Iridovirus Liz-CrIV</name>
    <dbReference type="NCBI Taxonomy" id="2594309"/>
    <lineage>
        <taxon>Viruses</taxon>
        <taxon>Varidnaviria</taxon>
        <taxon>Bamfordvirae</taxon>
        <taxon>Nucleocytoviricota</taxon>
        <taxon>Megaviricetes</taxon>
        <taxon>Pimascovirales</taxon>
        <taxon>Pimascovirales incertae sedis</taxon>
        <taxon>Iridoviridae</taxon>
    </lineage>
</organism>
<accession>A0A5B8RMW6</accession>
<protein>
    <submittedName>
        <fullName evidence="1">Putative product 423L</fullName>
    </submittedName>
</protein>
<reference evidence="1" key="1">
    <citation type="journal article" date="2019" name="Viruses">
        <title>Detection and Characterization of Invertebrate Iridoviruses Found in Reptiles and Prey Insects in Europe over the Past Two Decades.</title>
        <authorList>
            <person name="Papp T."/>
            <person name="Marschang R.E."/>
        </authorList>
    </citation>
    <scope>NUCLEOTIDE SEQUENCE</scope>
    <source>
        <strain evidence="1">Liz-CrIV</strain>
    </source>
</reference>
<proteinExistence type="predicted"/>